<protein>
    <submittedName>
        <fullName evidence="1">Uncharacterized protein</fullName>
    </submittedName>
</protein>
<organism evidence="1 2">
    <name type="scientific">Lysinibacillus capsici</name>
    <dbReference type="NCBI Taxonomy" id="2115968"/>
    <lineage>
        <taxon>Bacteria</taxon>
        <taxon>Bacillati</taxon>
        <taxon>Bacillota</taxon>
        <taxon>Bacilli</taxon>
        <taxon>Bacillales</taxon>
        <taxon>Bacillaceae</taxon>
        <taxon>Lysinibacillus</taxon>
    </lineage>
</organism>
<evidence type="ECO:0000313" key="1">
    <source>
        <dbReference type="EMBL" id="SPU38202.1"/>
    </source>
</evidence>
<gene>
    <name evidence="1" type="ORF">NCTC7582_04156</name>
</gene>
<dbReference type="RefSeq" id="WP_066036409.1">
    <property type="nucleotide sequence ID" value="NZ_UAQE01000004.1"/>
</dbReference>
<dbReference type="AlphaFoldDB" id="A0A2X1ABU4"/>
<accession>A0A2X1ABU4</accession>
<proteinExistence type="predicted"/>
<sequence>MRTLMEIENPMVLGRIDYPDAPYEPAVSFEMHDDFGSFIACGDVYFEIGDALIHIDNISDYLAAGYKDYTTYDMSDSKVIEYVEKHYGFAHTKK</sequence>
<dbReference type="Proteomes" id="UP000251431">
    <property type="component" value="Unassembled WGS sequence"/>
</dbReference>
<reference evidence="1 2" key="1">
    <citation type="submission" date="2018-06" db="EMBL/GenBank/DDBJ databases">
        <authorList>
            <consortium name="Pathogen Informatics"/>
            <person name="Doyle S."/>
        </authorList>
    </citation>
    <scope>NUCLEOTIDE SEQUENCE [LARGE SCALE GENOMIC DNA]</scope>
    <source>
        <strain evidence="1 2">NCTC7582</strain>
    </source>
</reference>
<name>A0A2X1ABU4_9BACI</name>
<dbReference type="InterPro" id="IPR023118">
    <property type="entry name" value="YqaI_dom_sf"/>
</dbReference>
<dbReference type="EMBL" id="UAQE01000004">
    <property type="protein sequence ID" value="SPU38202.1"/>
    <property type="molecule type" value="Genomic_DNA"/>
</dbReference>
<dbReference type="SUPFAM" id="SSF160713">
    <property type="entry name" value="YqaI-like"/>
    <property type="match status" value="1"/>
</dbReference>
<evidence type="ECO:0000313" key="2">
    <source>
        <dbReference type="Proteomes" id="UP000251431"/>
    </source>
</evidence>
<dbReference type="Gene3D" id="3.30.40.30">
    <property type="entry name" value="YqaI domain"/>
    <property type="match status" value="1"/>
</dbReference>